<dbReference type="EMBL" id="KZ679260">
    <property type="protein sequence ID" value="PTB42665.1"/>
    <property type="molecule type" value="Genomic_DNA"/>
</dbReference>
<keyword evidence="6" id="KW-0812">Transmembrane</keyword>
<dbReference type="PROSITE" id="PS00191">
    <property type="entry name" value="CYTOCHROME_B5_1"/>
    <property type="match status" value="1"/>
</dbReference>
<dbReference type="Pfam" id="PF00175">
    <property type="entry name" value="NAD_binding_1"/>
    <property type="match status" value="1"/>
</dbReference>
<evidence type="ECO:0000256" key="7">
    <source>
        <dbReference type="ARBA" id="ARBA00022723"/>
    </source>
</evidence>
<evidence type="ECO:0000259" key="17">
    <source>
        <dbReference type="PROSITE" id="PS51384"/>
    </source>
</evidence>
<evidence type="ECO:0000256" key="2">
    <source>
        <dbReference type="ARBA" id="ARBA00004572"/>
    </source>
</evidence>
<organism evidence="18 19">
    <name type="scientific">Trichoderma asperellum (strain ATCC 204424 / CBS 433.97 / NBRC 101777)</name>
    <dbReference type="NCBI Taxonomy" id="1042311"/>
    <lineage>
        <taxon>Eukaryota</taxon>
        <taxon>Fungi</taxon>
        <taxon>Dikarya</taxon>
        <taxon>Ascomycota</taxon>
        <taxon>Pezizomycotina</taxon>
        <taxon>Sordariomycetes</taxon>
        <taxon>Hypocreomycetidae</taxon>
        <taxon>Hypocreales</taxon>
        <taxon>Hypocreaceae</taxon>
        <taxon>Trichoderma</taxon>
    </lineage>
</organism>
<dbReference type="InterPro" id="IPR001433">
    <property type="entry name" value="OxRdtase_FAD/NAD-bd"/>
</dbReference>
<dbReference type="Proteomes" id="UP000240493">
    <property type="component" value="Unassembled WGS sequence"/>
</dbReference>
<dbReference type="PROSITE" id="PS50255">
    <property type="entry name" value="CYTOCHROME_B5_2"/>
    <property type="match status" value="1"/>
</dbReference>
<dbReference type="PRINTS" id="PR00363">
    <property type="entry name" value="CYTOCHROMEB5"/>
</dbReference>
<name>A0A2T3ZCX6_TRIA4</name>
<evidence type="ECO:0000256" key="10">
    <source>
        <dbReference type="ARBA" id="ARBA00022989"/>
    </source>
</evidence>
<protein>
    <recommendedName>
        <fullName evidence="20">Cytochrome-b5 reductase</fullName>
    </recommendedName>
</protein>
<feature type="binding site" evidence="15">
    <location>
        <position position="387"/>
    </location>
    <ligand>
        <name>FAD</name>
        <dbReference type="ChEBI" id="CHEBI:57692"/>
    </ligand>
</feature>
<evidence type="ECO:0000256" key="1">
    <source>
        <dbReference type="ARBA" id="ARBA00001974"/>
    </source>
</evidence>
<dbReference type="InterPro" id="IPR018506">
    <property type="entry name" value="Cyt_B5_heme-BS"/>
</dbReference>
<comment type="subcellular location">
    <subcellularLocation>
        <location evidence="2">Mitochondrion outer membrane</location>
        <topology evidence="2">Single-pass membrane protein</topology>
    </subcellularLocation>
</comment>
<dbReference type="InterPro" id="IPR039261">
    <property type="entry name" value="FNR_nucleotide-bd"/>
</dbReference>
<evidence type="ECO:0000256" key="5">
    <source>
        <dbReference type="ARBA" id="ARBA00022630"/>
    </source>
</evidence>
<dbReference type="InterPro" id="IPR017927">
    <property type="entry name" value="FAD-bd_FR_type"/>
</dbReference>
<keyword evidence="9 15" id="KW-0274">FAD</keyword>
<feature type="binding site" evidence="15">
    <location>
        <position position="318"/>
    </location>
    <ligand>
        <name>FAD</name>
        <dbReference type="ChEBI" id="CHEBI:57692"/>
    </ligand>
</feature>
<keyword evidence="19" id="KW-1185">Reference proteome</keyword>
<evidence type="ECO:0000256" key="15">
    <source>
        <dbReference type="PIRSR" id="PIRSR601834-1"/>
    </source>
</evidence>
<keyword evidence="10" id="KW-1133">Transmembrane helix</keyword>
<dbReference type="GO" id="GO:0016491">
    <property type="term" value="F:oxidoreductase activity"/>
    <property type="evidence" value="ECO:0007669"/>
    <property type="project" value="UniProtKB-KW"/>
</dbReference>
<dbReference type="InterPro" id="IPR008333">
    <property type="entry name" value="Cbr1-like_FAD-bd_dom"/>
</dbReference>
<feature type="domain" description="FAD-binding FR-type" evidence="17">
    <location>
        <begin position="266"/>
        <end position="370"/>
    </location>
</feature>
<feature type="binding site" evidence="15">
    <location>
        <position position="320"/>
    </location>
    <ligand>
        <name>FAD</name>
        <dbReference type="ChEBI" id="CHEBI:57692"/>
    </ligand>
</feature>
<dbReference type="SMART" id="SM01117">
    <property type="entry name" value="Cyt-b5"/>
    <property type="match status" value="1"/>
</dbReference>
<keyword evidence="13" id="KW-0520">NAD</keyword>
<dbReference type="PRINTS" id="PR00371">
    <property type="entry name" value="FPNCR"/>
</dbReference>
<reference evidence="18 19" key="1">
    <citation type="submission" date="2016-07" db="EMBL/GenBank/DDBJ databases">
        <title>Multiple horizontal gene transfer events from other fungi enriched the ability of initially mycotrophic Trichoderma (Ascomycota) to feed on dead plant biomass.</title>
        <authorList>
            <consortium name="DOE Joint Genome Institute"/>
            <person name="Aerts A."/>
            <person name="Atanasova L."/>
            <person name="Chenthamara K."/>
            <person name="Zhang J."/>
            <person name="Grujic M."/>
            <person name="Henrissat B."/>
            <person name="Kuo A."/>
            <person name="Salamov A."/>
            <person name="Lipzen A."/>
            <person name="Labutti K."/>
            <person name="Barry K."/>
            <person name="Miao Y."/>
            <person name="Rahimi M.J."/>
            <person name="Shen Q."/>
            <person name="Grigoriev I.V."/>
            <person name="Kubicek C.P."/>
            <person name="Druzhinina I.S."/>
        </authorList>
    </citation>
    <scope>NUCLEOTIDE SEQUENCE [LARGE SCALE GENOMIC DNA]</scope>
    <source>
        <strain evidence="18 19">CBS 433.97</strain>
    </source>
</reference>
<sequence length="510" mass="55598">MHMPHRDIFIAVNNGIPAAQTYIPLSASSSFPRNRLLRIHFIGSEYTLEDVAVHKTREDLWVVIQGKVYDVSKYVRDHPGGVDVLIEVAGTDATAAYEEAGHSEDADEILKSFLVGTIKDYVQKSSPAKTVRLVQRTVEDTKPTKSSSSALGIATMAAIPLAGGLGLSLLLASDRRINLPAALTNISHLPQLSSHWLPAAHLPQGGFANGFIAASLFCATVGGVIGSQLSKFTEIESGFTKYPPHIKSKNMVKPNPNLARGWLEPKGYKGLPLIRKDVLSPNVFLFVFQLPNQNDVIGIPIGQHVAIKATIDGADVSRSYTPVSNNTDLGKLELVIKCYPDGQLTGKYLANLKIGDKVLFRGPKGAMRYKKGLCKKIGMIAGGTGITPMYQLIRAICEDDTDTTEISLIYANRTEEDILLRKELDTFARNYPKNLKIWYMLDQPPQKWPYGKGFVTQAVMTSKLPKSSPDTKVMLCGPPGMVNASKKALVAMGFEAPGAVSKITDQIFCF</sequence>
<evidence type="ECO:0000256" key="8">
    <source>
        <dbReference type="ARBA" id="ARBA00022787"/>
    </source>
</evidence>
<evidence type="ECO:0000256" key="13">
    <source>
        <dbReference type="ARBA" id="ARBA00023027"/>
    </source>
</evidence>
<dbReference type="FunFam" id="3.10.120.10:FF:000002">
    <property type="entry name" value="Cytochrome b5 type B"/>
    <property type="match status" value="1"/>
</dbReference>
<dbReference type="Pfam" id="PF00970">
    <property type="entry name" value="FAD_binding_6"/>
    <property type="match status" value="1"/>
</dbReference>
<dbReference type="SUPFAM" id="SSF52343">
    <property type="entry name" value="Ferredoxin reductase-like, C-terminal NADP-linked domain"/>
    <property type="match status" value="1"/>
</dbReference>
<evidence type="ECO:0000256" key="3">
    <source>
        <dbReference type="ARBA" id="ARBA00006105"/>
    </source>
</evidence>
<evidence type="ECO:0000256" key="4">
    <source>
        <dbReference type="ARBA" id="ARBA00022617"/>
    </source>
</evidence>
<evidence type="ECO:0000259" key="16">
    <source>
        <dbReference type="PROSITE" id="PS50255"/>
    </source>
</evidence>
<evidence type="ECO:0000256" key="9">
    <source>
        <dbReference type="ARBA" id="ARBA00022827"/>
    </source>
</evidence>
<comment type="cofactor">
    <cofactor evidence="1 15">
        <name>FAD</name>
        <dbReference type="ChEBI" id="CHEBI:57692"/>
    </cofactor>
</comment>
<keyword evidence="14" id="KW-0472">Membrane</keyword>
<dbReference type="InterPro" id="IPR001199">
    <property type="entry name" value="Cyt_B5-like_heme/steroid-bd"/>
</dbReference>
<keyword evidence="12" id="KW-0408">Iron</keyword>
<dbReference type="GO" id="GO:0046872">
    <property type="term" value="F:metal ion binding"/>
    <property type="evidence" value="ECO:0007669"/>
    <property type="project" value="UniProtKB-KW"/>
</dbReference>
<dbReference type="AlphaFoldDB" id="A0A2T3ZCX6"/>
<dbReference type="FunFam" id="3.40.50.80:FF:000019">
    <property type="entry name" value="NADH-cytochrome b5 reductase"/>
    <property type="match status" value="1"/>
</dbReference>
<evidence type="ECO:0000256" key="11">
    <source>
        <dbReference type="ARBA" id="ARBA00023002"/>
    </source>
</evidence>
<dbReference type="STRING" id="1042311.A0A2T3ZCX6"/>
<dbReference type="SUPFAM" id="SSF55856">
    <property type="entry name" value="Cytochrome b5-like heme/steroid binding domain"/>
    <property type="match status" value="1"/>
</dbReference>
<keyword evidence="8" id="KW-0496">Mitochondrion</keyword>
<dbReference type="GO" id="GO:0005783">
    <property type="term" value="C:endoplasmic reticulum"/>
    <property type="evidence" value="ECO:0007669"/>
    <property type="project" value="TreeGrafter"/>
</dbReference>
<dbReference type="Gene3D" id="2.40.30.10">
    <property type="entry name" value="Translation factors"/>
    <property type="match status" value="1"/>
</dbReference>
<dbReference type="GO" id="GO:0020037">
    <property type="term" value="F:heme binding"/>
    <property type="evidence" value="ECO:0007669"/>
    <property type="project" value="InterPro"/>
</dbReference>
<dbReference type="PROSITE" id="PS51384">
    <property type="entry name" value="FAD_FR"/>
    <property type="match status" value="1"/>
</dbReference>
<keyword evidence="11" id="KW-0560">Oxidoreductase</keyword>
<evidence type="ECO:0000256" key="12">
    <source>
        <dbReference type="ARBA" id="ARBA00023004"/>
    </source>
</evidence>
<dbReference type="CDD" id="cd06183">
    <property type="entry name" value="cyt_b5_reduct_like"/>
    <property type="match status" value="1"/>
</dbReference>
<dbReference type="Pfam" id="PF00173">
    <property type="entry name" value="Cyt-b5"/>
    <property type="match status" value="1"/>
</dbReference>
<gene>
    <name evidence="18" type="ORF">M441DRAFT_36564</name>
</gene>
<feature type="binding site" evidence="15">
    <location>
        <position position="337"/>
    </location>
    <ligand>
        <name>FAD</name>
        <dbReference type="ChEBI" id="CHEBI:57692"/>
    </ligand>
</feature>
<keyword evidence="4" id="KW-0349">Heme</keyword>
<evidence type="ECO:0000313" key="19">
    <source>
        <dbReference type="Proteomes" id="UP000240493"/>
    </source>
</evidence>
<dbReference type="OrthoDB" id="432685at2759"/>
<evidence type="ECO:0008006" key="20">
    <source>
        <dbReference type="Google" id="ProtNLM"/>
    </source>
</evidence>
<proteinExistence type="inferred from homology"/>
<dbReference type="InterPro" id="IPR001709">
    <property type="entry name" value="Flavoprot_Pyr_Nucl_cyt_Rdtase"/>
</dbReference>
<feature type="binding site" evidence="15">
    <location>
        <position position="335"/>
    </location>
    <ligand>
        <name>FAD</name>
        <dbReference type="ChEBI" id="CHEBI:57692"/>
    </ligand>
</feature>
<accession>A0A2T3ZCX6</accession>
<dbReference type="PANTHER" id="PTHR19370:SF178">
    <property type="entry name" value="CYTOCHROME-B5 REDUCTASE"/>
    <property type="match status" value="1"/>
</dbReference>
<keyword evidence="8" id="KW-1000">Mitochondrion outer membrane</keyword>
<dbReference type="SUPFAM" id="SSF63380">
    <property type="entry name" value="Riboflavin synthase domain-like"/>
    <property type="match status" value="1"/>
</dbReference>
<dbReference type="Gene3D" id="3.10.120.10">
    <property type="entry name" value="Cytochrome b5-like heme/steroid binding domain"/>
    <property type="match status" value="1"/>
</dbReference>
<dbReference type="GO" id="GO:0005741">
    <property type="term" value="C:mitochondrial outer membrane"/>
    <property type="evidence" value="ECO:0007669"/>
    <property type="project" value="UniProtKB-SubCell"/>
</dbReference>
<dbReference type="InterPro" id="IPR036400">
    <property type="entry name" value="Cyt_B5-like_heme/steroid_sf"/>
</dbReference>
<keyword evidence="5 15" id="KW-0285">Flavoprotein</keyword>
<dbReference type="Gene3D" id="3.40.50.80">
    <property type="entry name" value="Nucleotide-binding domain of ferredoxin-NADP reductase (FNR) module"/>
    <property type="match status" value="1"/>
</dbReference>
<comment type="similarity">
    <text evidence="3">Belongs to the flavoprotein pyridine nucleotide cytochrome reductase family.</text>
</comment>
<evidence type="ECO:0000313" key="18">
    <source>
        <dbReference type="EMBL" id="PTB42665.1"/>
    </source>
</evidence>
<dbReference type="InterPro" id="IPR017938">
    <property type="entry name" value="Riboflavin_synthase-like_b-brl"/>
</dbReference>
<keyword evidence="7" id="KW-0479">Metal-binding</keyword>
<dbReference type="PANTHER" id="PTHR19370">
    <property type="entry name" value="NADH-CYTOCHROME B5 REDUCTASE"/>
    <property type="match status" value="1"/>
</dbReference>
<evidence type="ECO:0000256" key="14">
    <source>
        <dbReference type="ARBA" id="ARBA00023136"/>
    </source>
</evidence>
<dbReference type="InterPro" id="IPR001834">
    <property type="entry name" value="CBR-like"/>
</dbReference>
<feature type="domain" description="Cytochrome b5 heme-binding" evidence="16">
    <location>
        <begin position="43"/>
        <end position="119"/>
    </location>
</feature>
<dbReference type="PRINTS" id="PR00406">
    <property type="entry name" value="CYTB5RDTASE"/>
</dbReference>
<evidence type="ECO:0000256" key="6">
    <source>
        <dbReference type="ARBA" id="ARBA00022692"/>
    </source>
</evidence>